<proteinExistence type="predicted"/>
<dbReference type="Proteomes" id="UP001552299">
    <property type="component" value="Unassembled WGS sequence"/>
</dbReference>
<reference evidence="1 2" key="1">
    <citation type="journal article" date="2024" name="Plant Biotechnol. J.">
        <title>Dendrobium thyrsiflorum genome and its molecular insights into genes involved in important horticultural traits.</title>
        <authorList>
            <person name="Chen B."/>
            <person name="Wang J.Y."/>
            <person name="Zheng P.J."/>
            <person name="Li K.L."/>
            <person name="Liang Y.M."/>
            <person name="Chen X.F."/>
            <person name="Zhang C."/>
            <person name="Zhao X."/>
            <person name="He X."/>
            <person name="Zhang G.Q."/>
            <person name="Liu Z.J."/>
            <person name="Xu Q."/>
        </authorList>
    </citation>
    <scope>NUCLEOTIDE SEQUENCE [LARGE SCALE GENOMIC DNA]</scope>
    <source>
        <strain evidence="1">GZMU011</strain>
    </source>
</reference>
<comment type="caution">
    <text evidence="1">The sequence shown here is derived from an EMBL/GenBank/DDBJ whole genome shotgun (WGS) entry which is preliminary data.</text>
</comment>
<keyword evidence="2" id="KW-1185">Reference proteome</keyword>
<evidence type="ECO:0000313" key="1">
    <source>
        <dbReference type="EMBL" id="KAL0927310.1"/>
    </source>
</evidence>
<dbReference type="EMBL" id="JANQDX010000002">
    <property type="protein sequence ID" value="KAL0927310.1"/>
    <property type="molecule type" value="Genomic_DNA"/>
</dbReference>
<sequence>MEKSVAKREDKASLQVTEHLVPTTGLHYWNSDEYWSCFLHASKIEGSSCVHLERVEGSLSCGSRARTSKSVRHALLPQIRPILIRGLAYACTRHPRSLGTLPKVSRRRAYVHGHPWGCSTLRASASARRLRCLCAMWHEYHIMCSGQVLQLKSGSLKRDVYFRVSSKSGICQMQCTSGRQSAVIETVPLLGSNSTCKERGYPTVLQLSQATFTLESERIRLFFIAQHLVADRFSLVHQPDIVGLSPHLRGIVIVDERNRRGRCTLIRNRRKKTWHDIPGFTNNKSIRKFYNSN</sequence>
<name>A0ABD0VQG5_DENTH</name>
<protein>
    <submittedName>
        <fullName evidence="1">Uncharacterized protein</fullName>
    </submittedName>
</protein>
<evidence type="ECO:0000313" key="2">
    <source>
        <dbReference type="Proteomes" id="UP001552299"/>
    </source>
</evidence>
<accession>A0ABD0VQG5</accession>
<gene>
    <name evidence="1" type="ORF">M5K25_001472</name>
</gene>
<organism evidence="1 2">
    <name type="scientific">Dendrobium thyrsiflorum</name>
    <name type="common">Pinecone-like raceme dendrobium</name>
    <name type="synonym">Orchid</name>
    <dbReference type="NCBI Taxonomy" id="117978"/>
    <lineage>
        <taxon>Eukaryota</taxon>
        <taxon>Viridiplantae</taxon>
        <taxon>Streptophyta</taxon>
        <taxon>Embryophyta</taxon>
        <taxon>Tracheophyta</taxon>
        <taxon>Spermatophyta</taxon>
        <taxon>Magnoliopsida</taxon>
        <taxon>Liliopsida</taxon>
        <taxon>Asparagales</taxon>
        <taxon>Orchidaceae</taxon>
        <taxon>Epidendroideae</taxon>
        <taxon>Malaxideae</taxon>
        <taxon>Dendrobiinae</taxon>
        <taxon>Dendrobium</taxon>
    </lineage>
</organism>
<dbReference type="AlphaFoldDB" id="A0ABD0VQG5"/>